<evidence type="ECO:0000313" key="4">
    <source>
        <dbReference type="Proteomes" id="UP001256827"/>
    </source>
</evidence>
<protein>
    <submittedName>
        <fullName evidence="3">ABC transporter ATP-binding protein</fullName>
    </submittedName>
</protein>
<keyword evidence="3" id="KW-0547">Nucleotide-binding</keyword>
<feature type="domain" description="DUF7847" evidence="2">
    <location>
        <begin position="94"/>
        <end position="296"/>
    </location>
</feature>
<evidence type="ECO:0000313" key="3">
    <source>
        <dbReference type="EMBL" id="WNC12654.1"/>
    </source>
</evidence>
<dbReference type="RefSeq" id="WP_310764149.1">
    <property type="nucleotide sequence ID" value="NZ_CP134050.1"/>
</dbReference>
<evidence type="ECO:0000259" key="2">
    <source>
        <dbReference type="Pfam" id="PF25231"/>
    </source>
</evidence>
<feature type="transmembrane region" description="Helical" evidence="1">
    <location>
        <begin position="245"/>
        <end position="262"/>
    </location>
</feature>
<evidence type="ECO:0000256" key="1">
    <source>
        <dbReference type="SAM" id="Phobius"/>
    </source>
</evidence>
<feature type="transmembrane region" description="Helical" evidence="1">
    <location>
        <begin position="137"/>
        <end position="170"/>
    </location>
</feature>
<dbReference type="Proteomes" id="UP001256827">
    <property type="component" value="Chromosome"/>
</dbReference>
<dbReference type="EMBL" id="CP134050">
    <property type="protein sequence ID" value="WNC12654.1"/>
    <property type="molecule type" value="Genomic_DNA"/>
</dbReference>
<keyword evidence="1" id="KW-0472">Membrane</keyword>
<reference evidence="3 4" key="1">
    <citation type="submission" date="2023-09" db="EMBL/GenBank/DDBJ databases">
        <title>Complete Genome and Methylome dissection of Bacillus brevis NEB573 original source of BbsI restriction endonuclease.</title>
        <authorList>
            <person name="Fomenkov A."/>
            <person name="Roberts R.D."/>
        </authorList>
    </citation>
    <scope>NUCLEOTIDE SEQUENCE [LARGE SCALE GENOMIC DNA]</scope>
    <source>
        <strain evidence="3 4">NEB573</strain>
    </source>
</reference>
<keyword evidence="1" id="KW-1133">Transmembrane helix</keyword>
<dbReference type="PANTHER" id="PTHR33133">
    <property type="entry name" value="OS08G0107100 PROTEIN-RELATED"/>
    <property type="match status" value="1"/>
</dbReference>
<feature type="transmembrane region" description="Helical" evidence="1">
    <location>
        <begin position="190"/>
        <end position="216"/>
    </location>
</feature>
<keyword evidence="1" id="KW-0812">Transmembrane</keyword>
<sequence>MNQSPLAPMGVGKLLDRSFTVYRQHFGAFFLLALMLFGPFLLLQDLLVFDIGNLSFFMQDTDGSDFWESVASRFAGMDTEPTDKIGFLLLYLLVVLPVMGLGAYPQLVSSTLLMTRAAVEGQTLGIKAALKQSMGRFWPLVGATVVYSLVIVGIVLAFVLLFGLLALIVTLISGESLGSIFDGDDAVVSALFIMLFIVAYLIFIVLIMLVPGFFMLRWGFYLPYVLLEGGGVPLGKSWNLTKGNFWRLFGLYVVLVVLYSVFSGGVQVAVYGLLGASILSQLLMLLFSCVLMPWMMIVYSLAYLDLRVRKDGTDLMAMLEKQAGHETATPHVEEGPGVSHE</sequence>
<keyword evidence="4" id="KW-1185">Reference proteome</keyword>
<proteinExistence type="predicted"/>
<dbReference type="GO" id="GO:0005524">
    <property type="term" value="F:ATP binding"/>
    <property type="evidence" value="ECO:0007669"/>
    <property type="project" value="UniProtKB-KW"/>
</dbReference>
<gene>
    <name evidence="3" type="ORF">RGB73_18180</name>
</gene>
<feature type="transmembrane region" description="Helical" evidence="1">
    <location>
        <begin position="85"/>
        <end position="104"/>
    </location>
</feature>
<feature type="transmembrane region" description="Helical" evidence="1">
    <location>
        <begin position="282"/>
        <end position="304"/>
    </location>
</feature>
<name>A0ABY9SXW4_BREBE</name>
<keyword evidence="3" id="KW-0067">ATP-binding</keyword>
<organism evidence="3 4">
    <name type="scientific">Brevibacillus brevis</name>
    <name type="common">Bacillus brevis</name>
    <dbReference type="NCBI Taxonomy" id="1393"/>
    <lineage>
        <taxon>Bacteria</taxon>
        <taxon>Bacillati</taxon>
        <taxon>Bacillota</taxon>
        <taxon>Bacilli</taxon>
        <taxon>Bacillales</taxon>
        <taxon>Paenibacillaceae</taxon>
        <taxon>Brevibacillus</taxon>
    </lineage>
</organism>
<accession>A0ABY9SXW4</accession>
<dbReference type="PANTHER" id="PTHR33133:SF1">
    <property type="entry name" value="EXPRESSED PROTEIN-RELATED"/>
    <property type="match status" value="1"/>
</dbReference>
<feature type="transmembrane region" description="Helical" evidence="1">
    <location>
        <begin position="26"/>
        <end position="49"/>
    </location>
</feature>
<dbReference type="Pfam" id="PF25231">
    <property type="entry name" value="DUF7847"/>
    <property type="match status" value="1"/>
</dbReference>
<dbReference type="InterPro" id="IPR057169">
    <property type="entry name" value="DUF7847"/>
</dbReference>